<dbReference type="EMBL" id="CAKOFQ010007275">
    <property type="protein sequence ID" value="CAH1997027.1"/>
    <property type="molecule type" value="Genomic_DNA"/>
</dbReference>
<gene>
    <name evidence="1" type="ORF">ACAOBT_LOCUS23489</name>
</gene>
<comment type="caution">
    <text evidence="1">The sequence shown here is derived from an EMBL/GenBank/DDBJ whole genome shotgun (WGS) entry which is preliminary data.</text>
</comment>
<evidence type="ECO:0000313" key="1">
    <source>
        <dbReference type="EMBL" id="CAH1997027.1"/>
    </source>
</evidence>
<dbReference type="AlphaFoldDB" id="A0A9P0LNL9"/>
<organism evidence="1 2">
    <name type="scientific">Acanthoscelides obtectus</name>
    <name type="common">Bean weevil</name>
    <name type="synonym">Bruchus obtectus</name>
    <dbReference type="NCBI Taxonomy" id="200917"/>
    <lineage>
        <taxon>Eukaryota</taxon>
        <taxon>Metazoa</taxon>
        <taxon>Ecdysozoa</taxon>
        <taxon>Arthropoda</taxon>
        <taxon>Hexapoda</taxon>
        <taxon>Insecta</taxon>
        <taxon>Pterygota</taxon>
        <taxon>Neoptera</taxon>
        <taxon>Endopterygota</taxon>
        <taxon>Coleoptera</taxon>
        <taxon>Polyphaga</taxon>
        <taxon>Cucujiformia</taxon>
        <taxon>Chrysomeloidea</taxon>
        <taxon>Chrysomelidae</taxon>
        <taxon>Bruchinae</taxon>
        <taxon>Bruchini</taxon>
        <taxon>Acanthoscelides</taxon>
    </lineage>
</organism>
<evidence type="ECO:0008006" key="3">
    <source>
        <dbReference type="Google" id="ProtNLM"/>
    </source>
</evidence>
<dbReference type="OrthoDB" id="8055321at2759"/>
<evidence type="ECO:0000313" key="2">
    <source>
        <dbReference type="Proteomes" id="UP001152888"/>
    </source>
</evidence>
<proteinExistence type="predicted"/>
<protein>
    <recommendedName>
        <fullName evidence="3">Nuclease HARBI1</fullName>
    </recommendedName>
</protein>
<name>A0A9P0LNL9_ACAOB</name>
<reference evidence="1" key="1">
    <citation type="submission" date="2022-03" db="EMBL/GenBank/DDBJ databases">
        <authorList>
            <person name="Sayadi A."/>
        </authorList>
    </citation>
    <scope>NUCLEOTIDE SEQUENCE</scope>
</reference>
<accession>A0A9P0LNL9</accession>
<dbReference type="Proteomes" id="UP001152888">
    <property type="component" value="Unassembled WGS sequence"/>
</dbReference>
<sequence>MSGISDASEHFSSSDDDLEETLDLIRIPKCEGYFEDVVRQMPDNVYFDYFRMSRQKTEYLAEKFAVSQYFSVGREGDSEKISALKFITVFLWYAGNEACSNRDVADRFNISGSSLHKIIKRLTYFLSNLAPEVIRWPDEEENVIISQHFTENNFPGVIGALDGTHIRIDKPSQDPES</sequence>
<keyword evidence="2" id="KW-1185">Reference proteome</keyword>